<dbReference type="SUPFAM" id="SSF53756">
    <property type="entry name" value="UDP-Glycosyltransferase/glycogen phosphorylase"/>
    <property type="match status" value="1"/>
</dbReference>
<protein>
    <recommendedName>
        <fullName evidence="3">CDP-Glycerol:Poly(Glycerophosphate) glycerophosphotransferase</fullName>
    </recommendedName>
</protein>
<dbReference type="InterPro" id="IPR043148">
    <property type="entry name" value="TagF_C"/>
</dbReference>
<organism evidence="1 2">
    <name type="scientific">Kibdelosporangium banguiense</name>
    <dbReference type="NCBI Taxonomy" id="1365924"/>
    <lineage>
        <taxon>Bacteria</taxon>
        <taxon>Bacillati</taxon>
        <taxon>Actinomycetota</taxon>
        <taxon>Actinomycetes</taxon>
        <taxon>Pseudonocardiales</taxon>
        <taxon>Pseudonocardiaceae</taxon>
        <taxon>Kibdelosporangium</taxon>
    </lineage>
</organism>
<accession>A0ABS4TF16</accession>
<evidence type="ECO:0008006" key="3">
    <source>
        <dbReference type="Google" id="ProtNLM"/>
    </source>
</evidence>
<evidence type="ECO:0000313" key="2">
    <source>
        <dbReference type="Proteomes" id="UP001519332"/>
    </source>
</evidence>
<name>A0ABS4TF16_9PSEU</name>
<proteinExistence type="predicted"/>
<dbReference type="InterPro" id="IPR007554">
    <property type="entry name" value="Glycerophosphate_synth"/>
</dbReference>
<dbReference type="Gene3D" id="3.40.50.12580">
    <property type="match status" value="1"/>
</dbReference>
<dbReference type="EMBL" id="JAGINW010000001">
    <property type="protein sequence ID" value="MBP2323012.1"/>
    <property type="molecule type" value="Genomic_DNA"/>
</dbReference>
<sequence>MRPWRTVNVERVVLVAAHTVASLMRLEDIIPLIEVDPRVQLVFTQVPDELGNGVERRLRNLDVRVVPWEEATQSSFDLAISASLHQMERIQARYRFAAPHGAGYNKLWPLLDWDGAREDRPVYGLDRRSLMHNGQPVFDAIVLPHHDHLTTLEKQCPESVPAAVMAGDPCLDRLVASLPDREAYRSRMGVRKGQVLVAVASTWGPQSLMATRRDLLLRLPAELPGNHKVIATVHPAVWAEHGARQVRVWLRDVRETGVDLIDVGEDWRALVTAADVLVADHSSVSVYAAAVGLPVLLSHFAKDEVDPNSIMAELARLSPRLDLDRSLFEQVLAARMSPPVQWSAAFERVSAAPGGSASLLRETLYRLLGLDQPDLAARWTRVPVPKMVNDIDWP</sequence>
<reference evidence="1 2" key="1">
    <citation type="submission" date="2021-03" db="EMBL/GenBank/DDBJ databases">
        <title>Sequencing the genomes of 1000 actinobacteria strains.</title>
        <authorList>
            <person name="Klenk H.-P."/>
        </authorList>
    </citation>
    <scope>NUCLEOTIDE SEQUENCE [LARGE SCALE GENOMIC DNA]</scope>
    <source>
        <strain evidence="1 2">DSM 46670</strain>
    </source>
</reference>
<gene>
    <name evidence="1" type="ORF">JOF56_003397</name>
</gene>
<dbReference type="Pfam" id="PF04464">
    <property type="entry name" value="Glyphos_transf"/>
    <property type="match status" value="1"/>
</dbReference>
<comment type="caution">
    <text evidence="1">The sequence shown here is derived from an EMBL/GenBank/DDBJ whole genome shotgun (WGS) entry which is preliminary data.</text>
</comment>
<dbReference type="Proteomes" id="UP001519332">
    <property type="component" value="Unassembled WGS sequence"/>
</dbReference>
<keyword evidence="2" id="KW-1185">Reference proteome</keyword>
<dbReference type="RefSeq" id="WP_209638867.1">
    <property type="nucleotide sequence ID" value="NZ_JAGINW010000001.1"/>
</dbReference>
<evidence type="ECO:0000313" key="1">
    <source>
        <dbReference type="EMBL" id="MBP2323012.1"/>
    </source>
</evidence>